<proteinExistence type="inferred from homology"/>
<dbReference type="EC" id="7.4.2.9" evidence="8"/>
<dbReference type="GO" id="GO:0016887">
    <property type="term" value="F:ATP hydrolysis activity"/>
    <property type="evidence" value="ECO:0007669"/>
    <property type="project" value="InterPro"/>
</dbReference>
<dbReference type="PANTHER" id="PTHR43297">
    <property type="entry name" value="OLIGOPEPTIDE TRANSPORT ATP-BINDING PROTEIN APPD"/>
    <property type="match status" value="1"/>
</dbReference>
<dbReference type="STRING" id="391936.S7S_09855"/>
<sequence>MSRLEIRNLSVRFGTDQPPVVDDVSLSLTAGRMLALVGESGSGKSVTALSILRLLPPQASVQAMAMTLNDEDILHLPENALRGLRGGRIGMVFQEPLSALNPLHTVEKQINESLAIHQGLSRNAARQRTLELLEQVHLPEPDTMLGRYPHQLSGGQRQRVMIALALANNPSVLIADEPTTALDVTVQAGILDLLKQLQAELGLAVLLITHDLGVVARYAEDIAVMHHGRIVETGATEQVLAAPQDDYTRHLLAAEPGGEPPVPDPGRPVHLQTRDLQVRFVQNSSGLLARKQYFHAVDGVDLTLRRGETLGVVGESGSGKSTLALAILRLLESRGEIWLEDTRLDALRGNRQLRPWRARMQVVFQDPWSTLNPRMTVGQIIEEGLKVHQRQMPQAQREQNVATMLTEVGLPAECRHRYPHEFSGGQRQRIAIARALILRPALLVLDEPTSALDRSVQHQVLELLRDLQARHALSYVFISHDLKLVRAISHELIVMRHGKALESGPTEAIFRAPQHDYTRSLIDAAFSTERKYQVAF</sequence>
<keyword evidence="5" id="KW-0547">Nucleotide-binding</keyword>
<dbReference type="FunFam" id="3.40.50.300:FF:000016">
    <property type="entry name" value="Oligopeptide ABC transporter ATP-binding component"/>
    <property type="match status" value="2"/>
</dbReference>
<dbReference type="EMBL" id="CP004387">
    <property type="protein sequence ID" value="AJD48383.1"/>
    <property type="molecule type" value="Genomic_DNA"/>
</dbReference>
<dbReference type="InterPro" id="IPR003439">
    <property type="entry name" value="ABC_transporter-like_ATP-bd"/>
</dbReference>
<dbReference type="GO" id="GO:0015833">
    <property type="term" value="P:peptide transport"/>
    <property type="evidence" value="ECO:0007669"/>
    <property type="project" value="InterPro"/>
</dbReference>
<dbReference type="GO" id="GO:0005886">
    <property type="term" value="C:plasma membrane"/>
    <property type="evidence" value="ECO:0007669"/>
    <property type="project" value="UniProtKB-SubCell"/>
</dbReference>
<dbReference type="PANTHER" id="PTHR43297:SF2">
    <property type="entry name" value="DIPEPTIDE TRANSPORT ATP-BINDING PROTEIN DPPD"/>
    <property type="match status" value="1"/>
</dbReference>
<dbReference type="PROSITE" id="PS50893">
    <property type="entry name" value="ABC_TRANSPORTER_2"/>
    <property type="match status" value="2"/>
</dbReference>
<dbReference type="Pfam" id="PF00005">
    <property type="entry name" value="ABC_tran"/>
    <property type="match status" value="2"/>
</dbReference>
<feature type="domain" description="ABC transporter" evidence="10">
    <location>
        <begin position="271"/>
        <end position="522"/>
    </location>
</feature>
<dbReference type="KEGG" id="apac:S7S_09855"/>
<dbReference type="PROSITE" id="PS00211">
    <property type="entry name" value="ABC_TRANSPORTER_1"/>
    <property type="match status" value="2"/>
</dbReference>
<gene>
    <name evidence="11" type="ORF">S7S_09855</name>
</gene>
<reference evidence="11 12" key="1">
    <citation type="journal article" date="2012" name="J. Bacteriol.">
        <title>Genome sequence of an alkane-degrading bacterium, Alcanivorax pacificus type strain W11-5, isolated from deep sea sediment.</title>
        <authorList>
            <person name="Lai Q."/>
            <person name="Shao Z."/>
        </authorList>
    </citation>
    <scope>NUCLEOTIDE SEQUENCE [LARGE SCALE GENOMIC DNA]</scope>
    <source>
        <strain evidence="11 12">W11-5</strain>
    </source>
</reference>
<evidence type="ECO:0000256" key="6">
    <source>
        <dbReference type="ARBA" id="ARBA00022840"/>
    </source>
</evidence>
<dbReference type="RefSeq" id="WP_008735415.1">
    <property type="nucleotide sequence ID" value="NZ_CP004387.1"/>
</dbReference>
<keyword evidence="4" id="KW-1003">Cell membrane</keyword>
<keyword evidence="7" id="KW-0472">Membrane</keyword>
<dbReference type="InterPro" id="IPR013563">
    <property type="entry name" value="Oligopep_ABC_C"/>
</dbReference>
<dbReference type="Proteomes" id="UP000006764">
    <property type="component" value="Chromosome"/>
</dbReference>
<dbReference type="OrthoDB" id="9784450at2"/>
<feature type="domain" description="ABC transporter" evidence="10">
    <location>
        <begin position="4"/>
        <end position="252"/>
    </location>
</feature>
<evidence type="ECO:0000313" key="11">
    <source>
        <dbReference type="EMBL" id="AJD48383.1"/>
    </source>
</evidence>
<name>A0A0B4XPL2_9GAMM</name>
<dbReference type="GO" id="GO:0005524">
    <property type="term" value="F:ATP binding"/>
    <property type="evidence" value="ECO:0007669"/>
    <property type="project" value="UniProtKB-KW"/>
</dbReference>
<evidence type="ECO:0000256" key="1">
    <source>
        <dbReference type="ARBA" id="ARBA00004417"/>
    </source>
</evidence>
<dbReference type="InterPro" id="IPR017871">
    <property type="entry name" value="ABC_transporter-like_CS"/>
</dbReference>
<keyword evidence="3" id="KW-0813">Transport</keyword>
<dbReference type="AlphaFoldDB" id="A0A0B4XPL2"/>
<dbReference type="Pfam" id="PF08352">
    <property type="entry name" value="oligo_HPY"/>
    <property type="match status" value="1"/>
</dbReference>
<organism evidence="11 12">
    <name type="scientific">Isoalcanivorax pacificus W11-5</name>
    <dbReference type="NCBI Taxonomy" id="391936"/>
    <lineage>
        <taxon>Bacteria</taxon>
        <taxon>Pseudomonadati</taxon>
        <taxon>Pseudomonadota</taxon>
        <taxon>Gammaproteobacteria</taxon>
        <taxon>Oceanospirillales</taxon>
        <taxon>Alcanivoracaceae</taxon>
        <taxon>Isoalcanivorax</taxon>
    </lineage>
</organism>
<dbReference type="NCBIfam" id="NF007739">
    <property type="entry name" value="PRK10419.1"/>
    <property type="match status" value="2"/>
</dbReference>
<evidence type="ECO:0000256" key="4">
    <source>
        <dbReference type="ARBA" id="ARBA00022475"/>
    </source>
</evidence>
<dbReference type="GO" id="GO:0055085">
    <property type="term" value="P:transmembrane transport"/>
    <property type="evidence" value="ECO:0007669"/>
    <property type="project" value="UniProtKB-ARBA"/>
</dbReference>
<comment type="catalytic activity">
    <reaction evidence="9">
        <text>a dipeptide(out) + ATP + H2O = a dipeptide(in) + ADP + phosphate + H(+)</text>
        <dbReference type="Rhea" id="RHEA:23120"/>
        <dbReference type="ChEBI" id="CHEBI:15377"/>
        <dbReference type="ChEBI" id="CHEBI:15378"/>
        <dbReference type="ChEBI" id="CHEBI:30616"/>
        <dbReference type="ChEBI" id="CHEBI:43474"/>
        <dbReference type="ChEBI" id="CHEBI:90799"/>
        <dbReference type="ChEBI" id="CHEBI:456216"/>
        <dbReference type="EC" id="7.4.2.9"/>
    </reaction>
</comment>
<evidence type="ECO:0000256" key="2">
    <source>
        <dbReference type="ARBA" id="ARBA00005417"/>
    </source>
</evidence>
<dbReference type="NCBIfam" id="NF008453">
    <property type="entry name" value="PRK11308.1"/>
    <property type="match status" value="2"/>
</dbReference>
<protein>
    <recommendedName>
        <fullName evidence="8">ABC-type dipeptide transporter</fullName>
        <ecNumber evidence="8">7.4.2.9</ecNumber>
    </recommendedName>
</protein>
<evidence type="ECO:0000259" key="10">
    <source>
        <dbReference type="PROSITE" id="PS50893"/>
    </source>
</evidence>
<evidence type="ECO:0000256" key="5">
    <source>
        <dbReference type="ARBA" id="ARBA00022741"/>
    </source>
</evidence>
<dbReference type="HOGENOM" id="CLU_000604_86_2_6"/>
<comment type="similarity">
    <text evidence="2">Belongs to the ABC transporter superfamily.</text>
</comment>
<keyword evidence="6 11" id="KW-0067">ATP-binding</keyword>
<dbReference type="SUPFAM" id="SSF52540">
    <property type="entry name" value="P-loop containing nucleoside triphosphate hydrolases"/>
    <property type="match status" value="2"/>
</dbReference>
<evidence type="ECO:0000256" key="9">
    <source>
        <dbReference type="ARBA" id="ARBA00047356"/>
    </source>
</evidence>
<dbReference type="CDD" id="cd03257">
    <property type="entry name" value="ABC_NikE_OppD_transporters"/>
    <property type="match status" value="2"/>
</dbReference>
<accession>A0A0B4XPL2</accession>
<dbReference type="Gene3D" id="3.40.50.300">
    <property type="entry name" value="P-loop containing nucleotide triphosphate hydrolases"/>
    <property type="match status" value="2"/>
</dbReference>
<comment type="subcellular location">
    <subcellularLocation>
        <location evidence="1">Cell inner membrane</location>
        <topology evidence="1">Peripheral membrane protein</topology>
    </subcellularLocation>
</comment>
<keyword evidence="12" id="KW-1185">Reference proteome</keyword>
<dbReference type="InterPro" id="IPR003593">
    <property type="entry name" value="AAA+_ATPase"/>
</dbReference>
<dbReference type="InterPro" id="IPR027417">
    <property type="entry name" value="P-loop_NTPase"/>
</dbReference>
<evidence type="ECO:0000256" key="8">
    <source>
        <dbReference type="ARBA" id="ARBA00038852"/>
    </source>
</evidence>
<evidence type="ECO:0000256" key="7">
    <source>
        <dbReference type="ARBA" id="ARBA00023136"/>
    </source>
</evidence>
<dbReference type="InterPro" id="IPR050388">
    <property type="entry name" value="ABC_Ni/Peptide_Import"/>
</dbReference>
<dbReference type="SMART" id="SM00382">
    <property type="entry name" value="AAA"/>
    <property type="match status" value="2"/>
</dbReference>
<evidence type="ECO:0000256" key="3">
    <source>
        <dbReference type="ARBA" id="ARBA00022448"/>
    </source>
</evidence>
<evidence type="ECO:0000313" key="12">
    <source>
        <dbReference type="Proteomes" id="UP000006764"/>
    </source>
</evidence>